<comment type="subcellular location">
    <subcellularLocation>
        <location evidence="1 7">Cell membrane</location>
        <topology evidence="1 7">Multi-pass membrane protein</topology>
    </subcellularLocation>
</comment>
<dbReference type="Pfam" id="PF04535">
    <property type="entry name" value="CASP_dom"/>
    <property type="match status" value="1"/>
</dbReference>
<evidence type="ECO:0000256" key="3">
    <source>
        <dbReference type="ARBA" id="ARBA00022475"/>
    </source>
</evidence>
<dbReference type="AlphaFoldDB" id="I3S142"/>
<feature type="transmembrane region" description="Helical" evidence="7">
    <location>
        <begin position="26"/>
        <end position="48"/>
    </location>
</feature>
<feature type="domain" description="Casparian strip membrane protein" evidence="9">
    <location>
        <begin position="23"/>
        <end position="103"/>
    </location>
</feature>
<comment type="caution">
    <text evidence="7">Lacks conserved residue(s) required for the propagation of feature annotation.</text>
</comment>
<evidence type="ECO:0000256" key="5">
    <source>
        <dbReference type="ARBA" id="ARBA00022989"/>
    </source>
</evidence>
<dbReference type="InterPro" id="IPR006702">
    <property type="entry name" value="CASP_dom"/>
</dbReference>
<feature type="region of interest" description="Disordered" evidence="8">
    <location>
        <begin position="1"/>
        <end position="20"/>
    </location>
</feature>
<evidence type="ECO:0000256" key="1">
    <source>
        <dbReference type="ARBA" id="ARBA00004651"/>
    </source>
</evidence>
<evidence type="ECO:0000256" key="2">
    <source>
        <dbReference type="ARBA" id="ARBA00007651"/>
    </source>
</evidence>
<evidence type="ECO:0000313" key="10">
    <source>
        <dbReference type="EMBL" id="AFK33984.1"/>
    </source>
</evidence>
<dbReference type="GO" id="GO:0005886">
    <property type="term" value="C:plasma membrane"/>
    <property type="evidence" value="ECO:0007669"/>
    <property type="project" value="UniProtKB-SubCell"/>
</dbReference>
<reference evidence="10" key="1">
    <citation type="submission" date="2012-05" db="EMBL/GenBank/DDBJ databases">
        <authorList>
            <person name="Krishnakumar V."/>
            <person name="Cheung F."/>
            <person name="Xiao Y."/>
            <person name="Chan A."/>
            <person name="Moskal W.A."/>
            <person name="Town C.D."/>
        </authorList>
    </citation>
    <scope>NUCLEOTIDE SEQUENCE</scope>
</reference>
<dbReference type="EMBL" id="BT134189">
    <property type="protein sequence ID" value="AFK33984.1"/>
    <property type="molecule type" value="mRNA"/>
</dbReference>
<evidence type="ECO:0000259" key="9">
    <source>
        <dbReference type="Pfam" id="PF04535"/>
    </source>
</evidence>
<evidence type="ECO:0000256" key="4">
    <source>
        <dbReference type="ARBA" id="ARBA00022692"/>
    </source>
</evidence>
<comment type="similarity">
    <text evidence="2 7">Belongs to the Casparian strip membrane proteins (CASP) family.</text>
</comment>
<feature type="transmembrane region" description="Helical" evidence="7">
    <location>
        <begin position="79"/>
        <end position="102"/>
    </location>
</feature>
<comment type="subunit">
    <text evidence="7">Homodimer and heterodimers.</text>
</comment>
<sequence length="106" mass="11377">MASENAKKLELGSSAVPDQTKPKKDWILLSLRVVALLATASATLVMALNKQSKNLVVATIGTNPITATISAKFHHTPAFVFFVIVNGIASVRNMVVIALDFFRTPV</sequence>
<protein>
    <recommendedName>
        <fullName evidence="7">CASP-like protein</fullName>
    </recommendedName>
</protein>
<organism evidence="10">
    <name type="scientific">Lotus japonicus</name>
    <name type="common">Lotus corniculatus var. japonicus</name>
    <dbReference type="NCBI Taxonomy" id="34305"/>
    <lineage>
        <taxon>Eukaryota</taxon>
        <taxon>Viridiplantae</taxon>
        <taxon>Streptophyta</taxon>
        <taxon>Embryophyta</taxon>
        <taxon>Tracheophyta</taxon>
        <taxon>Spermatophyta</taxon>
        <taxon>Magnoliopsida</taxon>
        <taxon>eudicotyledons</taxon>
        <taxon>Gunneridae</taxon>
        <taxon>Pentapetalae</taxon>
        <taxon>rosids</taxon>
        <taxon>fabids</taxon>
        <taxon>Fabales</taxon>
        <taxon>Fabaceae</taxon>
        <taxon>Papilionoideae</taxon>
        <taxon>50 kb inversion clade</taxon>
        <taxon>NPAAA clade</taxon>
        <taxon>Hologalegina</taxon>
        <taxon>robinioid clade</taxon>
        <taxon>Loteae</taxon>
        <taxon>Lotus</taxon>
    </lineage>
</organism>
<keyword evidence="5 7" id="KW-1133">Transmembrane helix</keyword>
<dbReference type="NCBIfam" id="TIGR01569">
    <property type="entry name" value="A_tha_TIGR01569"/>
    <property type="match status" value="1"/>
</dbReference>
<name>I3S142_LOTJA</name>
<keyword evidence="6 7" id="KW-0472">Membrane</keyword>
<evidence type="ECO:0000256" key="6">
    <source>
        <dbReference type="ARBA" id="ARBA00023136"/>
    </source>
</evidence>
<dbReference type="InterPro" id="IPR006459">
    <property type="entry name" value="CASP/CASPL"/>
</dbReference>
<accession>I3S142</accession>
<evidence type="ECO:0000256" key="8">
    <source>
        <dbReference type="SAM" id="MobiDB-lite"/>
    </source>
</evidence>
<evidence type="ECO:0000256" key="7">
    <source>
        <dbReference type="RuleBase" id="RU361233"/>
    </source>
</evidence>
<proteinExistence type="evidence at transcript level"/>
<keyword evidence="4 7" id="KW-0812">Transmembrane</keyword>
<keyword evidence="3 7" id="KW-1003">Cell membrane</keyword>
<feature type="compositionally biased region" description="Basic and acidic residues" evidence="8">
    <location>
        <begin position="1"/>
        <end position="10"/>
    </location>
</feature>